<name>A0A1W1CJE1_9ZZZZ</name>
<gene>
    <name evidence="1" type="ORF">MNB_SV-12-841</name>
</gene>
<reference evidence="1" key="1">
    <citation type="submission" date="2016-10" db="EMBL/GenBank/DDBJ databases">
        <authorList>
            <person name="de Groot N.N."/>
        </authorList>
    </citation>
    <scope>NUCLEOTIDE SEQUENCE</scope>
</reference>
<proteinExistence type="predicted"/>
<protein>
    <submittedName>
        <fullName evidence="1">Uncharacterized protein</fullName>
    </submittedName>
</protein>
<evidence type="ECO:0000313" key="1">
    <source>
        <dbReference type="EMBL" id="SFV65894.1"/>
    </source>
</evidence>
<dbReference type="AlphaFoldDB" id="A0A1W1CJE1"/>
<accession>A0A1W1CJE1</accession>
<dbReference type="EMBL" id="FPHE01000148">
    <property type="protein sequence ID" value="SFV65894.1"/>
    <property type="molecule type" value="Genomic_DNA"/>
</dbReference>
<sequence length="131" mass="14851">MIKVISVLLIGTLVTSNIFAVEAGDYCIGGKCYSKLKPRNIKKKKDILKVDDEYKLDVTMEMEKQRIDGKKPIIVDSGFDEDGEYTELVSYYKIPNELSEVEESVPKFFCPDKKTLHCDNISPTESDCKCV</sequence>
<organism evidence="1">
    <name type="scientific">hydrothermal vent metagenome</name>
    <dbReference type="NCBI Taxonomy" id="652676"/>
    <lineage>
        <taxon>unclassified sequences</taxon>
        <taxon>metagenomes</taxon>
        <taxon>ecological metagenomes</taxon>
    </lineage>
</organism>